<sequence length="247" mass="28204">MKAVFRDKIAKHVSQMDTLGHHLYETFKIQRIIQSSITLWALIKNRLKLCSNAKKKVKVKSIGLTALEIEILYASSKQVHGPQQCLLHLAQPLTSKKHLSGSEENSVSRIHSGFGICTGKSILEDLPKQTKSFAMAELAMENSSCMDWQKRCLALETQLFKFRLQASKIRELLAEKMQELEQRVIEAEQRAENAEKQVRVMEEKVKLASMKTSESESTLYRKYQELLGTVQGKDDLIGRLETQLEKQ</sequence>
<evidence type="ECO:0000256" key="1">
    <source>
        <dbReference type="ARBA" id="ARBA00022737"/>
    </source>
</evidence>
<proteinExistence type="predicted"/>
<evidence type="ECO:0000313" key="3">
    <source>
        <dbReference type="EMBL" id="KAH1172047.1"/>
    </source>
</evidence>
<dbReference type="Proteomes" id="UP000827986">
    <property type="component" value="Unassembled WGS sequence"/>
</dbReference>
<protein>
    <submittedName>
        <fullName evidence="3">Uncharacterized protein</fullName>
    </submittedName>
</protein>
<keyword evidence="2" id="KW-0175">Coiled coil</keyword>
<accession>A0A9D4AQ88</accession>
<dbReference type="AlphaFoldDB" id="A0A9D4AQ88"/>
<feature type="non-terminal residue" evidence="3">
    <location>
        <position position="247"/>
    </location>
</feature>
<name>A0A9D4AQ88_9SAUR</name>
<dbReference type="PANTHER" id="PTHR22903:SF4">
    <property type="entry name" value="PLECKSTRIN HOMOLOGY DOMAIN-CONTAINING FAMILY H MEMBER 1"/>
    <property type="match status" value="1"/>
</dbReference>
<dbReference type="EMBL" id="JAHDVG010000483">
    <property type="protein sequence ID" value="KAH1172047.1"/>
    <property type="molecule type" value="Genomic_DNA"/>
</dbReference>
<evidence type="ECO:0000313" key="4">
    <source>
        <dbReference type="Proteomes" id="UP000827986"/>
    </source>
</evidence>
<organism evidence="3 4">
    <name type="scientific">Mauremys mutica</name>
    <name type="common">yellowpond turtle</name>
    <dbReference type="NCBI Taxonomy" id="74926"/>
    <lineage>
        <taxon>Eukaryota</taxon>
        <taxon>Metazoa</taxon>
        <taxon>Chordata</taxon>
        <taxon>Craniata</taxon>
        <taxon>Vertebrata</taxon>
        <taxon>Euteleostomi</taxon>
        <taxon>Archelosauria</taxon>
        <taxon>Testudinata</taxon>
        <taxon>Testudines</taxon>
        <taxon>Cryptodira</taxon>
        <taxon>Durocryptodira</taxon>
        <taxon>Testudinoidea</taxon>
        <taxon>Geoemydidae</taxon>
        <taxon>Geoemydinae</taxon>
        <taxon>Mauremys</taxon>
    </lineage>
</organism>
<gene>
    <name evidence="3" type="ORF">KIL84_007665</name>
</gene>
<keyword evidence="4" id="KW-1185">Reference proteome</keyword>
<reference evidence="3" key="1">
    <citation type="submission" date="2021-09" db="EMBL/GenBank/DDBJ databases">
        <title>The genome of Mauremys mutica provides insights into the evolution of semi-aquatic lifestyle.</title>
        <authorList>
            <person name="Gong S."/>
            <person name="Gao Y."/>
        </authorList>
    </citation>
    <scope>NUCLEOTIDE SEQUENCE</scope>
    <source>
        <strain evidence="3">MM-2020</strain>
        <tissue evidence="3">Muscle</tissue>
    </source>
</reference>
<keyword evidence="1" id="KW-0677">Repeat</keyword>
<comment type="caution">
    <text evidence="3">The sequence shown here is derived from an EMBL/GenBank/DDBJ whole genome shotgun (WGS) entry which is preliminary data.</text>
</comment>
<feature type="coiled-coil region" evidence="2">
    <location>
        <begin position="163"/>
        <end position="211"/>
    </location>
</feature>
<dbReference type="PANTHER" id="PTHR22903">
    <property type="entry name" value="PLEKHH PROTEIN"/>
    <property type="match status" value="1"/>
</dbReference>
<evidence type="ECO:0000256" key="2">
    <source>
        <dbReference type="SAM" id="Coils"/>
    </source>
</evidence>